<sequence length="177" mass="21076">MRIIMDIIKFNTTLKASGKDYFKIVFWNRFIRNPIELILSWLPAVISLVLLCLHYYSSFLLILYAVCWFYPIYIFGYQFRSSVNYHLKHRDPSEEAPCTITLMNNAIMADIPEHNLVYTYEWNQFTNVYNKFGYYMLFNKGRMIVMLSQKDMSDDIKAAVPAYIKSHVDRNICKINF</sequence>
<reference evidence="5 6" key="1">
    <citation type="submission" date="2018-08" db="EMBL/GenBank/DDBJ databases">
        <title>A genome reference for cultivated species of the human gut microbiota.</title>
        <authorList>
            <person name="Zou Y."/>
            <person name="Xue W."/>
            <person name="Luo G."/>
        </authorList>
    </citation>
    <scope>NUCLEOTIDE SEQUENCE [LARGE SCALE GENOMIC DNA]</scope>
    <source>
        <strain evidence="4 6">AF36-7BH</strain>
        <strain evidence="3 5">AM32-2AC</strain>
        <strain evidence="2 7">AM37-3BH</strain>
    </source>
</reference>
<evidence type="ECO:0008006" key="8">
    <source>
        <dbReference type="Google" id="ProtNLM"/>
    </source>
</evidence>
<evidence type="ECO:0000313" key="5">
    <source>
        <dbReference type="Proteomes" id="UP000284794"/>
    </source>
</evidence>
<evidence type="ECO:0000256" key="1">
    <source>
        <dbReference type="SAM" id="Phobius"/>
    </source>
</evidence>
<comment type="caution">
    <text evidence="4">The sequence shown here is derived from an EMBL/GenBank/DDBJ whole genome shotgun (WGS) entry which is preliminary data.</text>
</comment>
<name>A0A415MF16_9FIRM</name>
<keyword evidence="1" id="KW-0812">Transmembrane</keyword>
<evidence type="ECO:0000313" key="4">
    <source>
        <dbReference type="EMBL" id="RHL72339.1"/>
    </source>
</evidence>
<keyword evidence="1" id="KW-1133">Transmembrane helix</keyword>
<gene>
    <name evidence="4" type="ORF">DW007_00305</name>
    <name evidence="3" type="ORF">DW811_07560</name>
    <name evidence="2" type="ORF">DW858_09615</name>
</gene>
<dbReference type="AlphaFoldDB" id="A0A415MF16"/>
<evidence type="ECO:0000313" key="6">
    <source>
        <dbReference type="Proteomes" id="UP000285201"/>
    </source>
</evidence>
<dbReference type="Proteomes" id="UP000284794">
    <property type="component" value="Unassembled WGS sequence"/>
</dbReference>
<keyword evidence="1" id="KW-0472">Membrane</keyword>
<organism evidence="4 6">
    <name type="scientific">Lachnospira eligens</name>
    <dbReference type="NCBI Taxonomy" id="39485"/>
    <lineage>
        <taxon>Bacteria</taxon>
        <taxon>Bacillati</taxon>
        <taxon>Bacillota</taxon>
        <taxon>Clostridia</taxon>
        <taxon>Lachnospirales</taxon>
        <taxon>Lachnospiraceae</taxon>
        <taxon>Lachnospira</taxon>
    </lineage>
</organism>
<dbReference type="EMBL" id="QROY01000001">
    <property type="protein sequence ID" value="RHL72339.1"/>
    <property type="molecule type" value="Genomic_DNA"/>
</dbReference>
<dbReference type="EMBL" id="QSHM01000010">
    <property type="protein sequence ID" value="RHC12613.1"/>
    <property type="molecule type" value="Genomic_DNA"/>
</dbReference>
<dbReference type="Proteomes" id="UP000285201">
    <property type="component" value="Unassembled WGS sequence"/>
</dbReference>
<feature type="transmembrane region" description="Helical" evidence="1">
    <location>
        <begin position="62"/>
        <end position="79"/>
    </location>
</feature>
<proteinExistence type="predicted"/>
<evidence type="ECO:0000313" key="3">
    <source>
        <dbReference type="EMBL" id="RHD08585.1"/>
    </source>
</evidence>
<protein>
    <recommendedName>
        <fullName evidence="8">YcxB family protein</fullName>
    </recommendedName>
</protein>
<evidence type="ECO:0000313" key="2">
    <source>
        <dbReference type="EMBL" id="RHC12613.1"/>
    </source>
</evidence>
<dbReference type="EMBL" id="QSIS01000008">
    <property type="protein sequence ID" value="RHD08585.1"/>
    <property type="molecule type" value="Genomic_DNA"/>
</dbReference>
<accession>A0A415MF16</accession>
<evidence type="ECO:0000313" key="7">
    <source>
        <dbReference type="Proteomes" id="UP000285844"/>
    </source>
</evidence>
<dbReference type="Proteomes" id="UP000285844">
    <property type="component" value="Unassembled WGS sequence"/>
</dbReference>
<feature type="transmembrane region" description="Helical" evidence="1">
    <location>
        <begin position="37"/>
        <end position="56"/>
    </location>
</feature>